<evidence type="ECO:0000256" key="3">
    <source>
        <dbReference type="ARBA" id="ARBA00022989"/>
    </source>
</evidence>
<feature type="transmembrane region" description="Helical" evidence="7">
    <location>
        <begin position="70"/>
        <end position="89"/>
    </location>
</feature>
<dbReference type="OrthoDB" id="444631at2759"/>
<evidence type="ECO:0000313" key="9">
    <source>
        <dbReference type="EMBL" id="KAH6677002.1"/>
    </source>
</evidence>
<sequence length="423" mass="46760">MSGFPNIPDDPSVLPREGISAFLGQPPKTQQDYYIVKGIFRMIGMVDVNPMAGYFFSAKPPENYTPETRAPAVTAGLIIVMLAITIPTAARVGMRLKRGSSMKVGADDWVIIVAALLALVYPSLQIVNVARGAAGVHSWEVAYEQYNSAMLNAMICKTTFYTAVGLIKLSIALFIRRMADRLSKWWRVFCDVFIASIVAYILLAIFYTVFACNPPDAQWSFEARGRHEPLPTCINMDIQAKLLSGIHVAQGIALLSTPIIILWKVRMAKAKKIRLFVIWAIGGLTVLGGLLRQIRPTFTNDFAWDFVEVLVWTCLDLSLGIITASLPVLDGLLEKQWRKAKATLVNTYSGGRSTQGAATDGDTWQLSRQKTQPVVGMQRKERSESSESIVDKARDDDDYEMGVLRKLNVDSSTRDGLGSDTNK</sequence>
<evidence type="ECO:0000256" key="6">
    <source>
        <dbReference type="SAM" id="MobiDB-lite"/>
    </source>
</evidence>
<comment type="subcellular location">
    <subcellularLocation>
        <location evidence="1">Membrane</location>
        <topology evidence="1">Multi-pass membrane protein</topology>
    </subcellularLocation>
</comment>
<keyword evidence="3 7" id="KW-1133">Transmembrane helix</keyword>
<feature type="transmembrane region" description="Helical" evidence="7">
    <location>
        <begin position="150"/>
        <end position="176"/>
    </location>
</feature>
<dbReference type="InterPro" id="IPR049326">
    <property type="entry name" value="Rhodopsin_dom_fungi"/>
</dbReference>
<feature type="transmembrane region" description="Helical" evidence="7">
    <location>
        <begin position="109"/>
        <end position="130"/>
    </location>
</feature>
<evidence type="ECO:0000256" key="5">
    <source>
        <dbReference type="ARBA" id="ARBA00038359"/>
    </source>
</evidence>
<dbReference type="Proteomes" id="UP000770015">
    <property type="component" value="Unassembled WGS sequence"/>
</dbReference>
<feature type="compositionally biased region" description="Polar residues" evidence="6">
    <location>
        <begin position="351"/>
        <end position="372"/>
    </location>
</feature>
<evidence type="ECO:0000256" key="7">
    <source>
        <dbReference type="SAM" id="Phobius"/>
    </source>
</evidence>
<protein>
    <recommendedName>
        <fullName evidence="8">Rhodopsin domain-containing protein</fullName>
    </recommendedName>
</protein>
<dbReference type="EMBL" id="JAGSXJ010000023">
    <property type="protein sequence ID" value="KAH6677002.1"/>
    <property type="molecule type" value="Genomic_DNA"/>
</dbReference>
<dbReference type="Pfam" id="PF20684">
    <property type="entry name" value="Fung_rhodopsin"/>
    <property type="match status" value="1"/>
</dbReference>
<feature type="transmembrane region" description="Helical" evidence="7">
    <location>
        <begin position="245"/>
        <end position="263"/>
    </location>
</feature>
<evidence type="ECO:0000313" key="10">
    <source>
        <dbReference type="Proteomes" id="UP000770015"/>
    </source>
</evidence>
<feature type="region of interest" description="Disordered" evidence="6">
    <location>
        <begin position="351"/>
        <end position="396"/>
    </location>
</feature>
<keyword evidence="10" id="KW-1185">Reference proteome</keyword>
<keyword evidence="4 7" id="KW-0472">Membrane</keyword>
<evidence type="ECO:0000256" key="2">
    <source>
        <dbReference type="ARBA" id="ARBA00022692"/>
    </source>
</evidence>
<evidence type="ECO:0000256" key="4">
    <source>
        <dbReference type="ARBA" id="ARBA00023136"/>
    </source>
</evidence>
<dbReference type="InterPro" id="IPR052337">
    <property type="entry name" value="SAT4-like"/>
</dbReference>
<name>A0A9P9A793_9PEZI</name>
<dbReference type="PANTHER" id="PTHR33048:SF129">
    <property type="entry name" value="INTEGRAL MEMBRANE PROTEIN-RELATED"/>
    <property type="match status" value="1"/>
</dbReference>
<feature type="transmembrane region" description="Helical" evidence="7">
    <location>
        <begin position="275"/>
        <end position="294"/>
    </location>
</feature>
<organism evidence="9 10">
    <name type="scientific">Plectosphaerella plurivora</name>
    <dbReference type="NCBI Taxonomy" id="936078"/>
    <lineage>
        <taxon>Eukaryota</taxon>
        <taxon>Fungi</taxon>
        <taxon>Dikarya</taxon>
        <taxon>Ascomycota</taxon>
        <taxon>Pezizomycotina</taxon>
        <taxon>Sordariomycetes</taxon>
        <taxon>Hypocreomycetidae</taxon>
        <taxon>Glomerellales</taxon>
        <taxon>Plectosphaerellaceae</taxon>
        <taxon>Plectosphaerella</taxon>
    </lineage>
</organism>
<evidence type="ECO:0000256" key="1">
    <source>
        <dbReference type="ARBA" id="ARBA00004141"/>
    </source>
</evidence>
<feature type="transmembrane region" description="Helical" evidence="7">
    <location>
        <begin position="309"/>
        <end position="329"/>
    </location>
</feature>
<proteinExistence type="inferred from homology"/>
<dbReference type="PANTHER" id="PTHR33048">
    <property type="entry name" value="PTH11-LIKE INTEGRAL MEMBRANE PROTEIN (AFU_ORTHOLOGUE AFUA_5G11245)"/>
    <property type="match status" value="1"/>
</dbReference>
<evidence type="ECO:0000259" key="8">
    <source>
        <dbReference type="Pfam" id="PF20684"/>
    </source>
</evidence>
<keyword evidence="2 7" id="KW-0812">Transmembrane</keyword>
<comment type="caution">
    <text evidence="9">The sequence shown here is derived from an EMBL/GenBank/DDBJ whole genome shotgun (WGS) entry which is preliminary data.</text>
</comment>
<dbReference type="GO" id="GO:0016020">
    <property type="term" value="C:membrane"/>
    <property type="evidence" value="ECO:0007669"/>
    <property type="project" value="UniProtKB-SubCell"/>
</dbReference>
<dbReference type="AlphaFoldDB" id="A0A9P9A793"/>
<feature type="compositionally biased region" description="Basic and acidic residues" evidence="6">
    <location>
        <begin position="378"/>
        <end position="395"/>
    </location>
</feature>
<reference evidence="9" key="1">
    <citation type="journal article" date="2021" name="Nat. Commun.">
        <title>Genetic determinants of endophytism in the Arabidopsis root mycobiome.</title>
        <authorList>
            <person name="Mesny F."/>
            <person name="Miyauchi S."/>
            <person name="Thiergart T."/>
            <person name="Pickel B."/>
            <person name="Atanasova L."/>
            <person name="Karlsson M."/>
            <person name="Huettel B."/>
            <person name="Barry K.W."/>
            <person name="Haridas S."/>
            <person name="Chen C."/>
            <person name="Bauer D."/>
            <person name="Andreopoulos W."/>
            <person name="Pangilinan J."/>
            <person name="LaButti K."/>
            <person name="Riley R."/>
            <person name="Lipzen A."/>
            <person name="Clum A."/>
            <person name="Drula E."/>
            <person name="Henrissat B."/>
            <person name="Kohler A."/>
            <person name="Grigoriev I.V."/>
            <person name="Martin F.M."/>
            <person name="Hacquard S."/>
        </authorList>
    </citation>
    <scope>NUCLEOTIDE SEQUENCE</scope>
    <source>
        <strain evidence="9">MPI-SDFR-AT-0117</strain>
    </source>
</reference>
<gene>
    <name evidence="9" type="ORF">F5X68DRAFT_224195</name>
</gene>
<feature type="domain" description="Rhodopsin" evidence="8">
    <location>
        <begin position="91"/>
        <end position="334"/>
    </location>
</feature>
<comment type="similarity">
    <text evidence="5">Belongs to the SAT4 family.</text>
</comment>
<feature type="transmembrane region" description="Helical" evidence="7">
    <location>
        <begin position="188"/>
        <end position="210"/>
    </location>
</feature>
<accession>A0A9P9A793</accession>